<comment type="similarity">
    <text evidence="3">Belongs to the peptidase M50B family.</text>
</comment>
<feature type="transmembrane region" description="Helical" evidence="12">
    <location>
        <begin position="82"/>
        <end position="103"/>
    </location>
</feature>
<dbReference type="GO" id="GO:0008237">
    <property type="term" value="F:metallopeptidase activity"/>
    <property type="evidence" value="ECO:0007669"/>
    <property type="project" value="UniProtKB-KW"/>
</dbReference>
<evidence type="ECO:0000313" key="15">
    <source>
        <dbReference type="Proteomes" id="UP000448943"/>
    </source>
</evidence>
<comment type="cofactor">
    <cofactor evidence="1">
        <name>Zn(2+)</name>
        <dbReference type="ChEBI" id="CHEBI:29105"/>
    </cofactor>
</comment>
<keyword evidence="5 12" id="KW-0812">Transmembrane</keyword>
<dbReference type="PANTHER" id="PTHR39188:SF3">
    <property type="entry name" value="STAGE IV SPORULATION PROTEIN FB"/>
    <property type="match status" value="1"/>
</dbReference>
<dbReference type="Proteomes" id="UP000448943">
    <property type="component" value="Unassembled WGS sequence"/>
</dbReference>
<feature type="transmembrane region" description="Helical" evidence="12">
    <location>
        <begin position="115"/>
        <end position="135"/>
    </location>
</feature>
<evidence type="ECO:0000256" key="8">
    <source>
        <dbReference type="ARBA" id="ARBA00022833"/>
    </source>
</evidence>
<dbReference type="Pfam" id="PF02163">
    <property type="entry name" value="Peptidase_M50"/>
    <property type="match status" value="2"/>
</dbReference>
<evidence type="ECO:0000256" key="5">
    <source>
        <dbReference type="ARBA" id="ARBA00022692"/>
    </source>
</evidence>
<keyword evidence="8" id="KW-0862">Zinc</keyword>
<accession>A0A6N9Q4N1</accession>
<feature type="transmembrane region" description="Helical" evidence="12">
    <location>
        <begin position="156"/>
        <end position="177"/>
    </location>
</feature>
<feature type="domain" description="Peptidase M50" evidence="13">
    <location>
        <begin position="115"/>
        <end position="145"/>
    </location>
</feature>
<feature type="transmembrane region" description="Helical" evidence="12">
    <location>
        <begin position="183"/>
        <end position="200"/>
    </location>
</feature>
<dbReference type="InterPro" id="IPR008915">
    <property type="entry name" value="Peptidase_M50"/>
</dbReference>
<dbReference type="AlphaFoldDB" id="A0A6N9Q4N1"/>
<evidence type="ECO:0000256" key="1">
    <source>
        <dbReference type="ARBA" id="ARBA00001947"/>
    </source>
</evidence>
<evidence type="ECO:0000256" key="7">
    <source>
        <dbReference type="ARBA" id="ARBA00022801"/>
    </source>
</evidence>
<dbReference type="GO" id="GO:0046872">
    <property type="term" value="F:metal ion binding"/>
    <property type="evidence" value="ECO:0007669"/>
    <property type="project" value="UniProtKB-KW"/>
</dbReference>
<evidence type="ECO:0000256" key="2">
    <source>
        <dbReference type="ARBA" id="ARBA00004141"/>
    </source>
</evidence>
<evidence type="ECO:0000256" key="12">
    <source>
        <dbReference type="SAM" id="Phobius"/>
    </source>
</evidence>
<keyword evidence="4 14" id="KW-0645">Protease</keyword>
<evidence type="ECO:0000256" key="10">
    <source>
        <dbReference type="ARBA" id="ARBA00023049"/>
    </source>
</evidence>
<evidence type="ECO:0000256" key="9">
    <source>
        <dbReference type="ARBA" id="ARBA00022989"/>
    </source>
</evidence>
<dbReference type="RefSeq" id="WP_160646575.1">
    <property type="nucleotide sequence ID" value="NZ_SIJB01000027.1"/>
</dbReference>
<keyword evidence="10" id="KW-0482">Metalloprotease</keyword>
<proteinExistence type="inferred from homology"/>
<keyword evidence="11 12" id="KW-0472">Membrane</keyword>
<evidence type="ECO:0000256" key="6">
    <source>
        <dbReference type="ARBA" id="ARBA00022723"/>
    </source>
</evidence>
<dbReference type="InterPro" id="IPR046342">
    <property type="entry name" value="CBS_dom_sf"/>
</dbReference>
<gene>
    <name evidence="14" type="ORF">ERL59_12470</name>
</gene>
<dbReference type="OrthoDB" id="166377at2"/>
<comment type="caution">
    <text evidence="14">The sequence shown here is derived from an EMBL/GenBank/DDBJ whole genome shotgun (WGS) entry which is preliminary data.</text>
</comment>
<dbReference type="CDD" id="cd06161">
    <property type="entry name" value="S2P-M50_SpoIVFB"/>
    <property type="match status" value="1"/>
</dbReference>
<reference evidence="14 15" key="1">
    <citation type="submission" date="2019-01" db="EMBL/GenBank/DDBJ databases">
        <title>Chengkuizengella sp. nov., isolated from deep-sea sediment of East Pacific Ocean.</title>
        <authorList>
            <person name="Yang J."/>
            <person name="Lai Q."/>
            <person name="Shao Z."/>
        </authorList>
    </citation>
    <scope>NUCLEOTIDE SEQUENCE [LARGE SCALE GENOMIC DNA]</scope>
    <source>
        <strain evidence="14 15">YPA3-1-1</strain>
    </source>
</reference>
<keyword evidence="9 12" id="KW-1133">Transmembrane helix</keyword>
<dbReference type="GO" id="GO:0016020">
    <property type="term" value="C:membrane"/>
    <property type="evidence" value="ECO:0007669"/>
    <property type="project" value="UniProtKB-SubCell"/>
</dbReference>
<feature type="transmembrane region" description="Helical" evidence="12">
    <location>
        <begin position="14"/>
        <end position="40"/>
    </location>
</feature>
<organism evidence="14 15">
    <name type="scientific">Chengkuizengella marina</name>
    <dbReference type="NCBI Taxonomy" id="2507566"/>
    <lineage>
        <taxon>Bacteria</taxon>
        <taxon>Bacillati</taxon>
        <taxon>Bacillota</taxon>
        <taxon>Bacilli</taxon>
        <taxon>Bacillales</taxon>
        <taxon>Paenibacillaceae</taxon>
        <taxon>Chengkuizengella</taxon>
    </lineage>
</organism>
<comment type="subcellular location">
    <subcellularLocation>
        <location evidence="2">Membrane</location>
        <topology evidence="2">Multi-pass membrane protein</topology>
    </subcellularLocation>
</comment>
<dbReference type="SUPFAM" id="SSF54631">
    <property type="entry name" value="CBS-domain pair"/>
    <property type="match status" value="1"/>
</dbReference>
<evidence type="ECO:0000256" key="11">
    <source>
        <dbReference type="ARBA" id="ARBA00023136"/>
    </source>
</evidence>
<keyword evidence="7" id="KW-0378">Hydrolase</keyword>
<name>A0A6N9Q4N1_9BACL</name>
<keyword evidence="15" id="KW-1185">Reference proteome</keyword>
<keyword evidence="6" id="KW-0479">Metal-binding</keyword>
<evidence type="ECO:0000256" key="4">
    <source>
        <dbReference type="ARBA" id="ARBA00022670"/>
    </source>
</evidence>
<dbReference type="EMBL" id="SIJB01000027">
    <property type="protein sequence ID" value="NBI29772.1"/>
    <property type="molecule type" value="Genomic_DNA"/>
</dbReference>
<dbReference type="PANTHER" id="PTHR39188">
    <property type="entry name" value="MEMBRANE-ASSOCIATED ZINC METALLOPROTEASE M50B"/>
    <property type="match status" value="1"/>
</dbReference>
<dbReference type="GO" id="GO:0006508">
    <property type="term" value="P:proteolysis"/>
    <property type="evidence" value="ECO:0007669"/>
    <property type="project" value="UniProtKB-KW"/>
</dbReference>
<evidence type="ECO:0000259" key="13">
    <source>
        <dbReference type="Pfam" id="PF02163"/>
    </source>
</evidence>
<sequence length="284" mass="32749">MINIYGTRYRFHPLFILVMLTSILSGNIGELITLFAIVFIHEMGHVVAAKNFGWDVKSVQLLPFGGVAEVETHRNTSAKEEIIVAVAGPLQNCWMIGFVYFMQRTEMIDLVWAEYFIHANLMIALFNLLPILPLDGGKIVQALLSYKMSYHNSLKYCAWNSLFMSISIIVYACMDIFNSGVHLNLLIIGFFLLYSNWYSFRNIPYYFIRFLVNRELTFAKMKVSNEKTKAIYAKPSSSISEIVRCFKRDQMHIIYVLNDFGQIQAVIPEKHIIQTYLVNPRLKG</sequence>
<protein>
    <submittedName>
        <fullName evidence="14">Zn-dependent protease</fullName>
    </submittedName>
</protein>
<feature type="domain" description="Peptidase M50" evidence="13">
    <location>
        <begin position="31"/>
        <end position="102"/>
    </location>
</feature>
<evidence type="ECO:0000256" key="3">
    <source>
        <dbReference type="ARBA" id="ARBA00007931"/>
    </source>
</evidence>
<evidence type="ECO:0000313" key="14">
    <source>
        <dbReference type="EMBL" id="NBI29772.1"/>
    </source>
</evidence>